<proteinExistence type="predicted"/>
<protein>
    <submittedName>
        <fullName evidence="1">Uncharacterized protein</fullName>
    </submittedName>
</protein>
<evidence type="ECO:0000313" key="1">
    <source>
        <dbReference type="EMBL" id="PXF60876.1"/>
    </source>
</evidence>
<evidence type="ECO:0000313" key="2">
    <source>
        <dbReference type="Proteomes" id="UP000248329"/>
    </source>
</evidence>
<dbReference type="Proteomes" id="UP000248329">
    <property type="component" value="Unassembled WGS sequence"/>
</dbReference>
<dbReference type="EMBL" id="PQXF01000010">
    <property type="protein sequence ID" value="PXF60876.1"/>
    <property type="molecule type" value="Genomic_DNA"/>
</dbReference>
<comment type="caution">
    <text evidence="1">The sequence shown here is derived from an EMBL/GenBank/DDBJ whole genome shotgun (WGS) entry which is preliminary data.</text>
</comment>
<organism evidence="1 2">
    <name type="scientific">Candidatus Methanogaster sp</name>
    <dbReference type="NCBI Taxonomy" id="3386292"/>
    <lineage>
        <taxon>Archaea</taxon>
        <taxon>Methanobacteriati</taxon>
        <taxon>Methanobacteriota</taxon>
        <taxon>Stenosarchaea group</taxon>
        <taxon>Methanomicrobia</taxon>
        <taxon>Methanosarcinales</taxon>
        <taxon>ANME-2 cluster</taxon>
        <taxon>Candidatus Methanogasteraceae</taxon>
        <taxon>Candidatus Methanogaster</taxon>
    </lineage>
</organism>
<gene>
    <name evidence="1" type="ORF">C4B59_06825</name>
</gene>
<reference evidence="1" key="1">
    <citation type="submission" date="2018-01" db="EMBL/GenBank/DDBJ databases">
        <authorList>
            <person name="Krukenberg V."/>
        </authorList>
    </citation>
    <scope>NUCLEOTIDE SEQUENCE</scope>
    <source>
        <strain evidence="1">E20ANME2</strain>
    </source>
</reference>
<sequence>MNDVSDTPTTMETIESEQEPRKKVKFVFKKSEEYQIHYANGAFGGITPRGDVLYHLFFEYRDLPGEEELTLEEGKLKPQEKDLPDLEIIRDLKVGIIMTPEQAENLANWLLSRVGEINRDLESREG</sequence>
<name>A0AC61L347_9EURY</name>
<accession>A0AC61L347</accession>